<dbReference type="RefSeq" id="WP_008080756.1">
    <property type="nucleotide sequence ID" value="NZ_AEVT01000107.1"/>
</dbReference>
<dbReference type="EMBL" id="AEVT01000107">
    <property type="protein sequence ID" value="EGA68366.1"/>
    <property type="molecule type" value="Genomic_DNA"/>
</dbReference>
<dbReference type="SUPFAM" id="SSF56112">
    <property type="entry name" value="Protein kinase-like (PK-like)"/>
    <property type="match status" value="1"/>
</dbReference>
<evidence type="ECO:0008006" key="3">
    <source>
        <dbReference type="Google" id="ProtNLM"/>
    </source>
</evidence>
<evidence type="ECO:0000313" key="1">
    <source>
        <dbReference type="EMBL" id="EGA68366.1"/>
    </source>
</evidence>
<sequence>MNQRQSEQQQFDQSGENLILGSASDCPLSPEQLAATTAESSYVVESFDSGLTAEVFRIRVEGQDFTLKKKRPQARVQNLDGQYSFLNEVQRRRDFQQQKDNSATSAQFDSIVTTVYANYRLGIILSEWVEGQPVTEITPAILSQLFSTLLASERIGLFEWDLCAGNLLVDSRGKLKLFDFGYMYPFDPLQSLNSNGMDAPLFHFCERFETRFLSGWLLAHNLSEQESLALFAEVKRQAAAALEMQIAWLKQNKASLDVIYAKELLLNQYQTALQSHTALEHLYVLETFRSHVLDIEDDLEGKSCTPTTIKRVDMVLTMLASHYSMLNEQGGLFYHNRGKTLAELKKVYQTKREQVLRYQL</sequence>
<comment type="caution">
    <text evidence="1">The sequence shown here is derived from an EMBL/GenBank/DDBJ whole genome shotgun (WGS) entry which is preliminary data.</text>
</comment>
<evidence type="ECO:0000313" key="2">
    <source>
        <dbReference type="Proteomes" id="UP000006228"/>
    </source>
</evidence>
<dbReference type="Proteomes" id="UP000006228">
    <property type="component" value="Unassembled WGS sequence"/>
</dbReference>
<dbReference type="AlphaFoldDB" id="E8MC61"/>
<dbReference type="OrthoDB" id="6211283at2"/>
<gene>
    <name evidence="1" type="ORF">VISI1226_08804</name>
</gene>
<dbReference type="GeneID" id="95571131"/>
<organism evidence="1 2">
    <name type="scientific">Vibrio sinaloensis DSM 21326</name>
    <dbReference type="NCBI Taxonomy" id="945550"/>
    <lineage>
        <taxon>Bacteria</taxon>
        <taxon>Pseudomonadati</taxon>
        <taxon>Pseudomonadota</taxon>
        <taxon>Gammaproteobacteria</taxon>
        <taxon>Vibrionales</taxon>
        <taxon>Vibrionaceae</taxon>
        <taxon>Vibrio</taxon>
        <taxon>Vibrio oreintalis group</taxon>
    </lineage>
</organism>
<name>E8MC61_PHOS4</name>
<reference evidence="1 2" key="1">
    <citation type="journal article" date="2012" name="Int. J. Syst. Evol. Microbiol.">
        <title>Vibrio caribbeanicus sp. nov., isolated from the marine sponge Scleritoderma cyanea.</title>
        <authorList>
            <person name="Hoffmann M."/>
            <person name="Monday S.R."/>
            <person name="Allard M.W."/>
            <person name="Strain E.A."/>
            <person name="Whittaker P."/>
            <person name="Naum M."/>
            <person name="McCarthy P.J."/>
            <person name="Lopez J.V."/>
            <person name="Fischer M."/>
            <person name="Brown E.W."/>
        </authorList>
    </citation>
    <scope>NUCLEOTIDE SEQUENCE [LARGE SCALE GENOMIC DNA]</scope>
    <source>
        <strain evidence="2">DSMZ 21326</strain>
    </source>
</reference>
<dbReference type="eggNOG" id="COG0515">
    <property type="taxonomic scope" value="Bacteria"/>
</dbReference>
<protein>
    <recommendedName>
        <fullName evidence="3">Phosphotransferase</fullName>
    </recommendedName>
</protein>
<proteinExistence type="predicted"/>
<dbReference type="InterPro" id="IPR011009">
    <property type="entry name" value="Kinase-like_dom_sf"/>
</dbReference>
<accession>E8MC61</accession>